<dbReference type="PANTHER" id="PTHR36173:SF2">
    <property type="entry name" value="RIBONUCLEASE VAPC16"/>
    <property type="match status" value="1"/>
</dbReference>
<feature type="domain" description="PIN" evidence="1">
    <location>
        <begin position="4"/>
        <end position="121"/>
    </location>
</feature>
<dbReference type="SUPFAM" id="SSF88723">
    <property type="entry name" value="PIN domain-like"/>
    <property type="match status" value="1"/>
</dbReference>
<dbReference type="InterPro" id="IPR052919">
    <property type="entry name" value="TA_system_RNase"/>
</dbReference>
<sequence length="128" mass="14582">MGFLLDTHTVLWLIQGDTNLSDRARSIIESPDSKLYFSIASVWEISIKIGLGKLELDYSLQALTTLLQQLDIDILPISVADLEYYLALPLHHRDPFDRILIAQAMHHALMIVSRDSEFAAYSVQRLWA</sequence>
<evidence type="ECO:0000313" key="2">
    <source>
        <dbReference type="EMBL" id="MBD2603132.1"/>
    </source>
</evidence>
<name>A0ABR8GIC6_9CYAN</name>
<accession>A0ABR8GIC6</accession>
<dbReference type="RefSeq" id="WP_029635611.1">
    <property type="nucleotide sequence ID" value="NZ_JACJTA010000001.1"/>
</dbReference>
<dbReference type="InterPro" id="IPR029060">
    <property type="entry name" value="PIN-like_dom_sf"/>
</dbReference>
<dbReference type="InterPro" id="IPR002716">
    <property type="entry name" value="PIN_dom"/>
</dbReference>
<dbReference type="PANTHER" id="PTHR36173">
    <property type="entry name" value="RIBONUCLEASE VAPC16-RELATED"/>
    <property type="match status" value="1"/>
</dbReference>
<evidence type="ECO:0000313" key="3">
    <source>
        <dbReference type="Proteomes" id="UP000660380"/>
    </source>
</evidence>
<dbReference type="Pfam" id="PF01850">
    <property type="entry name" value="PIN"/>
    <property type="match status" value="1"/>
</dbReference>
<keyword evidence="3" id="KW-1185">Reference proteome</keyword>
<dbReference type="Gene3D" id="3.40.50.1010">
    <property type="entry name" value="5'-nuclease"/>
    <property type="match status" value="1"/>
</dbReference>
<dbReference type="CDD" id="cd09872">
    <property type="entry name" value="PIN_Sll0205-like"/>
    <property type="match status" value="1"/>
</dbReference>
<comment type="caution">
    <text evidence="2">The sequence shown here is derived from an EMBL/GenBank/DDBJ whole genome shotgun (WGS) entry which is preliminary data.</text>
</comment>
<evidence type="ECO:0000259" key="1">
    <source>
        <dbReference type="Pfam" id="PF01850"/>
    </source>
</evidence>
<dbReference type="InterPro" id="IPR041705">
    <property type="entry name" value="PIN_Sll0205"/>
</dbReference>
<protein>
    <submittedName>
        <fullName evidence="2">Type II toxin-antitoxin system VapC family toxin</fullName>
    </submittedName>
</protein>
<dbReference type="EMBL" id="JACJTA010000001">
    <property type="protein sequence ID" value="MBD2603132.1"/>
    <property type="molecule type" value="Genomic_DNA"/>
</dbReference>
<gene>
    <name evidence="2" type="ORF">H6G81_01005</name>
</gene>
<proteinExistence type="predicted"/>
<organism evidence="2 3">
    <name type="scientific">Scytonema hofmannii FACHB-248</name>
    <dbReference type="NCBI Taxonomy" id="1842502"/>
    <lineage>
        <taxon>Bacteria</taxon>
        <taxon>Bacillati</taxon>
        <taxon>Cyanobacteriota</taxon>
        <taxon>Cyanophyceae</taxon>
        <taxon>Nostocales</taxon>
        <taxon>Scytonemataceae</taxon>
        <taxon>Scytonema</taxon>
    </lineage>
</organism>
<reference evidence="2 3" key="1">
    <citation type="journal article" date="2020" name="ISME J.">
        <title>Comparative genomics reveals insights into cyanobacterial evolution and habitat adaptation.</title>
        <authorList>
            <person name="Chen M.Y."/>
            <person name="Teng W.K."/>
            <person name="Zhao L."/>
            <person name="Hu C.X."/>
            <person name="Zhou Y.K."/>
            <person name="Han B.P."/>
            <person name="Song L.R."/>
            <person name="Shu W.S."/>
        </authorList>
    </citation>
    <scope>NUCLEOTIDE SEQUENCE [LARGE SCALE GENOMIC DNA]</scope>
    <source>
        <strain evidence="2 3">FACHB-248</strain>
    </source>
</reference>
<dbReference type="Proteomes" id="UP000660380">
    <property type="component" value="Unassembled WGS sequence"/>
</dbReference>